<dbReference type="GO" id="GO:0005886">
    <property type="term" value="C:plasma membrane"/>
    <property type="evidence" value="ECO:0007669"/>
    <property type="project" value="UniProtKB-SubCell"/>
</dbReference>
<dbReference type="Gene3D" id="1.20.1720.10">
    <property type="entry name" value="Multidrug resistance protein D"/>
    <property type="match status" value="1"/>
</dbReference>
<dbReference type="PANTHER" id="PTHR42718">
    <property type="entry name" value="MAJOR FACILITATOR SUPERFAMILY MULTIDRUG TRANSPORTER MFSC"/>
    <property type="match status" value="1"/>
</dbReference>
<feature type="transmembrane region" description="Helical" evidence="8">
    <location>
        <begin position="146"/>
        <end position="167"/>
    </location>
</feature>
<name>A0A1I1FKX2_9BACT</name>
<dbReference type="InterPro" id="IPR036259">
    <property type="entry name" value="MFS_trans_sf"/>
</dbReference>
<evidence type="ECO:0000256" key="1">
    <source>
        <dbReference type="ARBA" id="ARBA00004651"/>
    </source>
</evidence>
<keyword evidence="7 8" id="KW-0472">Membrane</keyword>
<dbReference type="SUPFAM" id="SSF103473">
    <property type="entry name" value="MFS general substrate transporter"/>
    <property type="match status" value="1"/>
</dbReference>
<dbReference type="InterPro" id="IPR020846">
    <property type="entry name" value="MFS_dom"/>
</dbReference>
<keyword evidence="3" id="KW-0813">Transport</keyword>
<feature type="transmembrane region" description="Helical" evidence="8">
    <location>
        <begin position="313"/>
        <end position="334"/>
    </location>
</feature>
<dbReference type="InterPro" id="IPR011701">
    <property type="entry name" value="MFS"/>
</dbReference>
<feature type="transmembrane region" description="Helical" evidence="8">
    <location>
        <begin position="12"/>
        <end position="34"/>
    </location>
</feature>
<feature type="transmembrane region" description="Helical" evidence="8">
    <location>
        <begin position="343"/>
        <end position="362"/>
    </location>
</feature>
<keyword evidence="6 8" id="KW-1133">Transmembrane helix</keyword>
<evidence type="ECO:0000313" key="10">
    <source>
        <dbReference type="EMBL" id="SFC00139.1"/>
    </source>
</evidence>
<accession>A0A1I1FKX2</accession>
<feature type="transmembrane region" description="Helical" evidence="8">
    <location>
        <begin position="374"/>
        <end position="398"/>
    </location>
</feature>
<feature type="transmembrane region" description="Helical" evidence="8">
    <location>
        <begin position="281"/>
        <end position="301"/>
    </location>
</feature>
<organism evidence="10 11">
    <name type="scientific">Flexibacter flexilis DSM 6793</name>
    <dbReference type="NCBI Taxonomy" id="927664"/>
    <lineage>
        <taxon>Bacteria</taxon>
        <taxon>Pseudomonadati</taxon>
        <taxon>Bacteroidota</taxon>
        <taxon>Cytophagia</taxon>
        <taxon>Cytophagales</taxon>
        <taxon>Flexibacteraceae</taxon>
        <taxon>Flexibacter</taxon>
    </lineage>
</organism>
<feature type="transmembrane region" description="Helical" evidence="8">
    <location>
        <begin position="86"/>
        <end position="106"/>
    </location>
</feature>
<keyword evidence="5 8" id="KW-0812">Transmembrane</keyword>
<dbReference type="Gene3D" id="1.20.1250.20">
    <property type="entry name" value="MFS general substrate transporter like domains"/>
    <property type="match status" value="1"/>
</dbReference>
<evidence type="ECO:0000256" key="5">
    <source>
        <dbReference type="ARBA" id="ARBA00022692"/>
    </source>
</evidence>
<dbReference type="AlphaFoldDB" id="A0A1I1FKX2"/>
<protein>
    <submittedName>
        <fullName evidence="10">MFS transporter, DHA2 family, multidrug resistance protein</fullName>
    </submittedName>
</protein>
<dbReference type="NCBIfam" id="TIGR00711">
    <property type="entry name" value="efflux_EmrB"/>
    <property type="match status" value="1"/>
</dbReference>
<evidence type="ECO:0000259" key="9">
    <source>
        <dbReference type="PROSITE" id="PS50850"/>
    </source>
</evidence>
<feature type="transmembrane region" description="Helical" evidence="8">
    <location>
        <begin position="410"/>
        <end position="427"/>
    </location>
</feature>
<dbReference type="InterPro" id="IPR004638">
    <property type="entry name" value="EmrB-like"/>
</dbReference>
<gene>
    <name evidence="10" type="ORF">SAMN05421780_102237</name>
</gene>
<feature type="domain" description="Major facilitator superfamily (MFS) profile" evidence="9">
    <location>
        <begin position="21"/>
        <end position="517"/>
    </location>
</feature>
<evidence type="ECO:0000256" key="7">
    <source>
        <dbReference type="ARBA" id="ARBA00023136"/>
    </source>
</evidence>
<evidence type="ECO:0000256" key="2">
    <source>
        <dbReference type="ARBA" id="ARBA00008537"/>
    </source>
</evidence>
<feature type="transmembrane region" description="Helical" evidence="8">
    <location>
        <begin position="173"/>
        <end position="195"/>
    </location>
</feature>
<evidence type="ECO:0000256" key="8">
    <source>
        <dbReference type="SAM" id="Phobius"/>
    </source>
</evidence>
<reference evidence="10 11" key="1">
    <citation type="submission" date="2016-10" db="EMBL/GenBank/DDBJ databases">
        <authorList>
            <person name="de Groot N.N."/>
        </authorList>
    </citation>
    <scope>NUCLEOTIDE SEQUENCE [LARGE SCALE GENOMIC DNA]</scope>
    <source>
        <strain evidence="10 11">DSM 6793</strain>
    </source>
</reference>
<evidence type="ECO:0000256" key="3">
    <source>
        <dbReference type="ARBA" id="ARBA00022448"/>
    </source>
</evidence>
<dbReference type="CDD" id="cd17503">
    <property type="entry name" value="MFS_LmrB_MDR_like"/>
    <property type="match status" value="1"/>
</dbReference>
<evidence type="ECO:0000256" key="4">
    <source>
        <dbReference type="ARBA" id="ARBA00022475"/>
    </source>
</evidence>
<comment type="subcellular location">
    <subcellularLocation>
        <location evidence="1">Cell membrane</location>
        <topology evidence="1">Multi-pass membrane protein</topology>
    </subcellularLocation>
</comment>
<dbReference type="GO" id="GO:0022857">
    <property type="term" value="F:transmembrane transporter activity"/>
    <property type="evidence" value="ECO:0007669"/>
    <property type="project" value="InterPro"/>
</dbReference>
<keyword evidence="11" id="KW-1185">Reference proteome</keyword>
<dbReference type="EMBL" id="FOLE01000002">
    <property type="protein sequence ID" value="SFC00139.1"/>
    <property type="molecule type" value="Genomic_DNA"/>
</dbReference>
<feature type="transmembrane region" description="Helical" evidence="8">
    <location>
        <begin position="207"/>
        <end position="226"/>
    </location>
</feature>
<dbReference type="STRING" id="927664.SAMN05421780_102237"/>
<comment type="similarity">
    <text evidence="2">Belongs to the major facilitator superfamily. EmrB family.</text>
</comment>
<dbReference type="Pfam" id="PF07690">
    <property type="entry name" value="MFS_1"/>
    <property type="match status" value="1"/>
</dbReference>
<evidence type="ECO:0000256" key="6">
    <source>
        <dbReference type="ARBA" id="ARBA00022989"/>
    </source>
</evidence>
<evidence type="ECO:0000313" key="11">
    <source>
        <dbReference type="Proteomes" id="UP000199514"/>
    </source>
</evidence>
<feature type="transmembrane region" description="Helical" evidence="8">
    <location>
        <begin position="488"/>
        <end position="512"/>
    </location>
</feature>
<dbReference type="RefSeq" id="WP_091508567.1">
    <property type="nucleotide sequence ID" value="NZ_FOLE01000002.1"/>
</dbReference>
<feature type="transmembrane region" description="Helical" evidence="8">
    <location>
        <begin position="57"/>
        <end position="79"/>
    </location>
</feature>
<dbReference type="OrthoDB" id="9807274at2"/>
<keyword evidence="4" id="KW-1003">Cell membrane</keyword>
<dbReference type="PANTHER" id="PTHR42718:SF9">
    <property type="entry name" value="MAJOR FACILITATOR SUPERFAMILY MULTIDRUG TRANSPORTER MFSC"/>
    <property type="match status" value="1"/>
</dbReference>
<dbReference type="Proteomes" id="UP000199514">
    <property type="component" value="Unassembled WGS sequence"/>
</dbReference>
<feature type="transmembrane region" description="Helical" evidence="8">
    <location>
        <begin position="238"/>
        <end position="260"/>
    </location>
</feature>
<sequence length="526" mass="56298">METSKQIAPPVYPTGLTRAILVGTAIVCALLELIDTTVVNVSLSEISGNIGASTSEIAWVVTSYSVANVIIIPLSAMLSALFGRKLYFTASVAIFTLASLMCGFSTDLWTLVFWRFVQGMGGGGLLSTSQSIIFGAFPPEKQATGTAIFGLGVILGPTFGPVMGGLITDNLSWHWVFFINLPIGIIAAILAWKFVPDLTGAEKPEKMDWWGILFLVIGLGCLQYILEEGAMHDWFESAEITVFAIFSALGIIAFVWRELMIDYPAVNLRLYKSYNLKIGNVLNMIVGTAITGSVFIFPLFAQTSLGWTATQTGAFMIPGSLMTAFSMPVVAGFLKKGVSPKALMIFGALMMSGFLFWLSFASPDANSDFFFVPFLMRGVGAAFMMSPVIGLSVAGLTGRDLAQAAGLSNMLRQLGGAVGIAFINIFLNNSTMQVRSILRTNISEFNAMSTDQMAGLTQTLKSIGYSADEAYTGALQLMASSVTKQQAIVAYCQGFFTLGFAVLFCVPLILLLKTPKGGSIQADSGH</sequence>
<dbReference type="PROSITE" id="PS50850">
    <property type="entry name" value="MFS"/>
    <property type="match status" value="1"/>
</dbReference>
<proteinExistence type="inferred from homology"/>